<dbReference type="SUPFAM" id="SSF53850">
    <property type="entry name" value="Periplasmic binding protein-like II"/>
    <property type="match status" value="1"/>
</dbReference>
<sequence>MKIRTLLLLSMVSLVAVFLILCSGKKQSISEAPTYKKQQLSFRITWTAYSGRGEAIQKIVDLYNKNNNDGFEIVLHGGDENVKAIEGLLAEKSSEMIYVLPYRYVKYFGDKGKLEDLSVSFQTEKELFYPELWQLGEINGGIYGIPWVGHSICLIYNKDLLRKAGVDAASIKDSDSLLKAFEAVEEKTNVKGIGLVGANHNDISWMVNQFVYGYGSNLVDASGTKVAINNEKAKAAIEFYKDVLGKHAQPSWINDTGVEVLEHFRKQKIAFEFQGVWGVADNEKNGNPFPVGIINLENIGLCPEVGSMMLSIPSCMSNEKKEAAIKFIKFMTSKEAQEKIMDGEYSPEHDTYYPFRVPVRKDLSDSFVFEKYPQYLPFLKGFKRPSIDVPVPKWQIIKDGYYAPGLHQVMNEEMSVNEFLERIEVEGNKILIK</sequence>
<gene>
    <name evidence="4" type="ORF">SPSIL_049720</name>
</gene>
<dbReference type="Gene3D" id="3.40.190.10">
    <property type="entry name" value="Periplasmic binding protein-like II"/>
    <property type="match status" value="1"/>
</dbReference>
<proteinExistence type="inferred from homology"/>
<organism evidence="4 5">
    <name type="scientific">Sporomusa silvacetica DSM 10669</name>
    <dbReference type="NCBI Taxonomy" id="1123289"/>
    <lineage>
        <taxon>Bacteria</taxon>
        <taxon>Bacillati</taxon>
        <taxon>Bacillota</taxon>
        <taxon>Negativicutes</taxon>
        <taxon>Selenomonadales</taxon>
        <taxon>Sporomusaceae</taxon>
        <taxon>Sporomusa</taxon>
    </lineage>
</organism>
<accession>A0ABZ3ISV9</accession>
<reference evidence="4" key="1">
    <citation type="submission" date="2024-05" db="EMBL/GenBank/DDBJ databases">
        <title>Isolation and characterization of Sporomusa carbonis sp. nov., a carboxydotrophic hydrogenogen in the genus of Sporomusa isolated from a charcoal burning pile.</title>
        <authorList>
            <person name="Boeer T."/>
            <person name="Rosenbaum F."/>
            <person name="Eysell L."/>
            <person name="Mueller V."/>
            <person name="Daniel R."/>
            <person name="Poehlein A."/>
        </authorList>
    </citation>
    <scope>NUCLEOTIDE SEQUENCE [LARGE SCALE GENOMIC DNA]</scope>
    <source>
        <strain evidence="4">DSM 10669</strain>
    </source>
</reference>
<evidence type="ECO:0000256" key="2">
    <source>
        <dbReference type="ARBA" id="ARBA00022448"/>
    </source>
</evidence>
<evidence type="ECO:0000313" key="5">
    <source>
        <dbReference type="Proteomes" id="UP000216752"/>
    </source>
</evidence>
<dbReference type="Proteomes" id="UP000216752">
    <property type="component" value="Chromosome"/>
</dbReference>
<dbReference type="Pfam" id="PF01547">
    <property type="entry name" value="SBP_bac_1"/>
    <property type="match status" value="1"/>
</dbReference>
<keyword evidence="5" id="KW-1185">Reference proteome</keyword>
<keyword evidence="2" id="KW-0813">Transport</keyword>
<keyword evidence="3" id="KW-0732">Signal</keyword>
<evidence type="ECO:0000256" key="3">
    <source>
        <dbReference type="ARBA" id="ARBA00022729"/>
    </source>
</evidence>
<dbReference type="PANTHER" id="PTHR30061">
    <property type="entry name" value="MALTOSE-BINDING PERIPLASMIC PROTEIN"/>
    <property type="match status" value="1"/>
</dbReference>
<dbReference type="EMBL" id="CP155573">
    <property type="protein sequence ID" value="XFO68749.1"/>
    <property type="molecule type" value="Genomic_DNA"/>
</dbReference>
<comment type="similarity">
    <text evidence="1">Belongs to the bacterial solute-binding protein 1 family.</text>
</comment>
<dbReference type="RefSeq" id="WP_094606426.1">
    <property type="nucleotide sequence ID" value="NZ_CP155573.1"/>
</dbReference>
<name>A0ABZ3ISV9_9FIRM</name>
<evidence type="ECO:0000313" key="4">
    <source>
        <dbReference type="EMBL" id="XFO68749.1"/>
    </source>
</evidence>
<dbReference type="InterPro" id="IPR006059">
    <property type="entry name" value="SBP"/>
</dbReference>
<evidence type="ECO:0000256" key="1">
    <source>
        <dbReference type="ARBA" id="ARBA00008520"/>
    </source>
</evidence>
<dbReference type="PANTHER" id="PTHR30061:SF50">
    <property type="entry name" value="MALTOSE_MALTODEXTRIN-BINDING PERIPLASMIC PROTEIN"/>
    <property type="match status" value="1"/>
</dbReference>
<protein>
    <submittedName>
        <fullName evidence="4">Uncharacterized protein</fullName>
    </submittedName>
</protein>